<name>A0ABD2PW59_9PLAT</name>
<feature type="domain" description="DH" evidence="1">
    <location>
        <begin position="17"/>
        <end position="191"/>
    </location>
</feature>
<gene>
    <name evidence="2" type="primary">ARHGEF6</name>
    <name evidence="2" type="ORF">Ciccas_009905</name>
</gene>
<dbReference type="Gene3D" id="1.20.900.10">
    <property type="entry name" value="Dbl homology (DH) domain"/>
    <property type="match status" value="1"/>
</dbReference>
<dbReference type="SUPFAM" id="SSF48065">
    <property type="entry name" value="DBL homology domain (DH-domain)"/>
    <property type="match status" value="1"/>
</dbReference>
<evidence type="ECO:0000313" key="2">
    <source>
        <dbReference type="EMBL" id="KAL3311514.1"/>
    </source>
</evidence>
<evidence type="ECO:0000313" key="3">
    <source>
        <dbReference type="Proteomes" id="UP001626550"/>
    </source>
</evidence>
<protein>
    <submittedName>
        <fullName evidence="2">Rho guanine nucleotide exchange factor 6</fullName>
    </submittedName>
</protein>
<dbReference type="PROSITE" id="PS50010">
    <property type="entry name" value="DH_2"/>
    <property type="match status" value="1"/>
</dbReference>
<accession>A0ABD2PW59</accession>
<dbReference type="PANTHER" id="PTHR46026">
    <property type="entry name" value="RHO-TYPE GUANINE NUCLEOTIDE EXCHANGE FACTOR, ISOFORM F"/>
    <property type="match status" value="1"/>
</dbReference>
<dbReference type="Pfam" id="PF00621">
    <property type="entry name" value="RhoGEF"/>
    <property type="match status" value="1"/>
</dbReference>
<proteinExistence type="predicted"/>
<keyword evidence="3" id="KW-1185">Reference proteome</keyword>
<feature type="non-terminal residue" evidence="2">
    <location>
        <position position="404"/>
    </location>
</feature>
<dbReference type="Proteomes" id="UP001626550">
    <property type="component" value="Unassembled WGS sequence"/>
</dbReference>
<dbReference type="PANTHER" id="PTHR46026:SF1">
    <property type="entry name" value="RHO-TYPE GUANINE NUCLEOTIDE EXCHANGE FACTOR, ISOFORM F"/>
    <property type="match status" value="1"/>
</dbReference>
<comment type="caution">
    <text evidence="2">The sequence shown here is derived from an EMBL/GenBank/DDBJ whole genome shotgun (WGS) entry which is preliminary data.</text>
</comment>
<dbReference type="AlphaFoldDB" id="A0ABD2PW59"/>
<reference evidence="2 3" key="1">
    <citation type="submission" date="2024-11" db="EMBL/GenBank/DDBJ databases">
        <title>Adaptive evolution of stress response genes in parasites aligns with host niche diversity.</title>
        <authorList>
            <person name="Hahn C."/>
            <person name="Resl P."/>
        </authorList>
    </citation>
    <scope>NUCLEOTIDE SEQUENCE [LARGE SCALE GENOMIC DNA]</scope>
    <source>
        <strain evidence="2">EGGRZ-B1_66</strain>
        <tissue evidence="2">Body</tissue>
    </source>
</reference>
<evidence type="ECO:0000259" key="1">
    <source>
        <dbReference type="PROSITE" id="PS50010"/>
    </source>
</evidence>
<dbReference type="EMBL" id="JBJKFK010002172">
    <property type="protein sequence ID" value="KAL3311514.1"/>
    <property type="molecule type" value="Genomic_DNA"/>
</dbReference>
<sequence>MSQFVEAVFNYEKQHNDENEILLHIIEGEMRQINEFKFLNDDFVPTFLPFSNEPYLHHVPHLKEILERAVNLHRSLTTKLECAKSSGEPYFVGKIFLDLHPLFEHLIFDFIEIHSYLVQGISLKEDQIPDKEPEYFSKVKEHLFSIIDRVNRYPILLKEMERYLEVEHLDKSSLLAAIHCYTVLAERSASLRKSKQCIIDVLSSNFSNWIGAPISSMCDPVICLRITIISLQPPTLFNLEQHKHSVLALFPEALLLLSLTTTPDLLDLLLRAPQQKASFTVVDNDILLAISEADSQHFESQSLKLQFQLSDADFMEQFMLLLGLNKSSHANRFSCLTNNTFDAMDFENKNLAKLPRDDSTIQLHSSTLPNDEPSKSVITQTDFMQKPVAKKRFSYQNPSYHHPD</sequence>
<dbReference type="InterPro" id="IPR035899">
    <property type="entry name" value="DBL_dom_sf"/>
</dbReference>
<organism evidence="2 3">
    <name type="scientific">Cichlidogyrus casuarinus</name>
    <dbReference type="NCBI Taxonomy" id="1844966"/>
    <lineage>
        <taxon>Eukaryota</taxon>
        <taxon>Metazoa</taxon>
        <taxon>Spiralia</taxon>
        <taxon>Lophotrochozoa</taxon>
        <taxon>Platyhelminthes</taxon>
        <taxon>Monogenea</taxon>
        <taxon>Monopisthocotylea</taxon>
        <taxon>Dactylogyridea</taxon>
        <taxon>Ancyrocephalidae</taxon>
        <taxon>Cichlidogyrus</taxon>
    </lineage>
</organism>
<dbReference type="InterPro" id="IPR000219">
    <property type="entry name" value="DH_dom"/>
</dbReference>